<dbReference type="AlphaFoldDB" id="A0AAV6VDS3"/>
<dbReference type="PANTHER" id="PTHR44086">
    <property type="entry name" value="THIOSULFATE SULFURTRANSFERASE RDL2, MITOCHONDRIAL-RELATED"/>
    <property type="match status" value="1"/>
</dbReference>
<protein>
    <recommendedName>
        <fullName evidence="1">Rhodanese domain-containing protein</fullName>
    </recommendedName>
</protein>
<dbReference type="PANTHER" id="PTHR44086:SF10">
    <property type="entry name" value="THIOSULFATE SULFURTRANSFERASE_RHODANESE-LIKE DOMAIN-CONTAINING PROTEIN 3"/>
    <property type="match status" value="1"/>
</dbReference>
<name>A0AAV6VDS3_9ARAC</name>
<dbReference type="Proteomes" id="UP000827092">
    <property type="component" value="Unassembled WGS sequence"/>
</dbReference>
<dbReference type="Gene3D" id="3.40.250.10">
    <property type="entry name" value="Rhodanese-like domain"/>
    <property type="match status" value="1"/>
</dbReference>
<evidence type="ECO:0000259" key="1">
    <source>
        <dbReference type="PROSITE" id="PS50206"/>
    </source>
</evidence>
<dbReference type="InterPro" id="IPR036873">
    <property type="entry name" value="Rhodanese-like_dom_sf"/>
</dbReference>
<proteinExistence type="predicted"/>
<sequence length="156" mass="16931">MALRNLLSHFTTKRPLLPPFSSLYNRTFAANMADDTSPKAVKVVSFDTVKGVTSDPKLILIDVREPSELKEDGKIPNSVNVPLGEVGDAFKLHSSSFTSKYGIPKPDAEANLVVSCKSGKRASNAYQVLRGLGYQNVSLYSGSFLDWVKNGGPIVK</sequence>
<evidence type="ECO:0000313" key="3">
    <source>
        <dbReference type="Proteomes" id="UP000827092"/>
    </source>
</evidence>
<dbReference type="InterPro" id="IPR001763">
    <property type="entry name" value="Rhodanese-like_dom"/>
</dbReference>
<dbReference type="PROSITE" id="PS50206">
    <property type="entry name" value="RHODANESE_3"/>
    <property type="match status" value="1"/>
</dbReference>
<dbReference type="SMART" id="SM00450">
    <property type="entry name" value="RHOD"/>
    <property type="match status" value="1"/>
</dbReference>
<gene>
    <name evidence="2" type="ORF">JTE90_003020</name>
</gene>
<dbReference type="Pfam" id="PF00581">
    <property type="entry name" value="Rhodanese"/>
    <property type="match status" value="1"/>
</dbReference>
<reference evidence="2 3" key="1">
    <citation type="journal article" date="2022" name="Nat. Ecol. Evol.">
        <title>A masculinizing supergene underlies an exaggerated male reproductive morph in a spider.</title>
        <authorList>
            <person name="Hendrickx F."/>
            <person name="De Corte Z."/>
            <person name="Sonet G."/>
            <person name="Van Belleghem S.M."/>
            <person name="Kostlbacher S."/>
            <person name="Vangestel C."/>
        </authorList>
    </citation>
    <scope>NUCLEOTIDE SEQUENCE [LARGE SCALE GENOMIC DNA]</scope>
    <source>
        <strain evidence="2">W744_W776</strain>
    </source>
</reference>
<dbReference type="SUPFAM" id="SSF52821">
    <property type="entry name" value="Rhodanese/Cell cycle control phosphatase"/>
    <property type="match status" value="1"/>
</dbReference>
<evidence type="ECO:0000313" key="2">
    <source>
        <dbReference type="EMBL" id="KAG8194075.1"/>
    </source>
</evidence>
<dbReference type="EMBL" id="JAFNEN010000109">
    <property type="protein sequence ID" value="KAG8194075.1"/>
    <property type="molecule type" value="Genomic_DNA"/>
</dbReference>
<keyword evidence="3" id="KW-1185">Reference proteome</keyword>
<feature type="domain" description="Rhodanese" evidence="1">
    <location>
        <begin position="54"/>
        <end position="156"/>
    </location>
</feature>
<organism evidence="2 3">
    <name type="scientific">Oedothorax gibbosus</name>
    <dbReference type="NCBI Taxonomy" id="931172"/>
    <lineage>
        <taxon>Eukaryota</taxon>
        <taxon>Metazoa</taxon>
        <taxon>Ecdysozoa</taxon>
        <taxon>Arthropoda</taxon>
        <taxon>Chelicerata</taxon>
        <taxon>Arachnida</taxon>
        <taxon>Araneae</taxon>
        <taxon>Araneomorphae</taxon>
        <taxon>Entelegynae</taxon>
        <taxon>Araneoidea</taxon>
        <taxon>Linyphiidae</taxon>
        <taxon>Erigoninae</taxon>
        <taxon>Oedothorax</taxon>
    </lineage>
</organism>
<comment type="caution">
    <text evidence="2">The sequence shown here is derived from an EMBL/GenBank/DDBJ whole genome shotgun (WGS) entry which is preliminary data.</text>
</comment>
<accession>A0AAV6VDS3</accession>